<evidence type="ECO:0008006" key="4">
    <source>
        <dbReference type="Google" id="ProtNLM"/>
    </source>
</evidence>
<keyword evidence="3" id="KW-1185">Reference proteome</keyword>
<dbReference type="InterPro" id="IPR014991">
    <property type="entry name" value="DUF1840"/>
</dbReference>
<dbReference type="EMBL" id="CP018632">
    <property type="protein sequence ID" value="ASJ75626.1"/>
    <property type="molecule type" value="Genomic_DNA"/>
</dbReference>
<evidence type="ECO:0000256" key="1">
    <source>
        <dbReference type="SAM" id="MobiDB-lite"/>
    </source>
</evidence>
<reference evidence="2 3" key="1">
    <citation type="submission" date="2016-12" db="EMBL/GenBank/DDBJ databases">
        <authorList>
            <person name="Song W.-J."/>
            <person name="Kurnit D.M."/>
        </authorList>
    </citation>
    <scope>NUCLEOTIDE SEQUENCE [LARGE SCALE GENOMIC DNA]</scope>
    <source>
        <strain evidence="2 3">IMCC3135</strain>
    </source>
</reference>
<gene>
    <name evidence="2" type="ORF">IMCC3135_27865</name>
</gene>
<protein>
    <recommendedName>
        <fullName evidence="4">DUF1840 domain-containing protein</fullName>
    </recommendedName>
</protein>
<proteinExistence type="predicted"/>
<dbReference type="RefSeq" id="WP_088920522.1">
    <property type="nucleotide sequence ID" value="NZ_CP018632.1"/>
</dbReference>
<name>A0A2Z2NVY5_9GAMM</name>
<dbReference type="KEGG" id="gai:IMCC3135_27865"/>
<dbReference type="Proteomes" id="UP000250079">
    <property type="component" value="Chromosome"/>
</dbReference>
<dbReference type="AlphaFoldDB" id="A0A2Z2NVY5"/>
<feature type="region of interest" description="Disordered" evidence="1">
    <location>
        <begin position="56"/>
        <end position="84"/>
    </location>
</feature>
<evidence type="ECO:0000313" key="3">
    <source>
        <dbReference type="Proteomes" id="UP000250079"/>
    </source>
</evidence>
<evidence type="ECO:0000313" key="2">
    <source>
        <dbReference type="EMBL" id="ASJ75626.1"/>
    </source>
</evidence>
<dbReference type="OrthoDB" id="5625523at2"/>
<accession>A0A2Z2NVY5</accession>
<organism evidence="2 3">
    <name type="scientific">Granulosicoccus antarcticus IMCC3135</name>
    <dbReference type="NCBI Taxonomy" id="1192854"/>
    <lineage>
        <taxon>Bacteria</taxon>
        <taxon>Pseudomonadati</taxon>
        <taxon>Pseudomonadota</taxon>
        <taxon>Gammaproteobacteria</taxon>
        <taxon>Chromatiales</taxon>
        <taxon>Granulosicoccaceae</taxon>
        <taxon>Granulosicoccus</taxon>
    </lineage>
</organism>
<sequence>MLVTFKTSAYSDITMFGEPAVALLKLMGQSGNVPGAILAADVPKALETLHEALAKLEAEEAGSSAPASSNDPHDGFSDDEEEMPVALHTRAGPLVELLEAAAAVKENVLWDS</sequence>
<dbReference type="Pfam" id="PF08895">
    <property type="entry name" value="DUF1840"/>
    <property type="match status" value="1"/>
</dbReference>